<evidence type="ECO:0000313" key="3">
    <source>
        <dbReference type="Proteomes" id="UP001428290"/>
    </source>
</evidence>
<keyword evidence="3" id="KW-1185">Reference proteome</keyword>
<gene>
    <name evidence="2" type="ORF">Hgul01_00308</name>
</gene>
<organism evidence="2 3">
    <name type="scientific">Herpetosiphon gulosus</name>
    <dbReference type="NCBI Taxonomy" id="1973496"/>
    <lineage>
        <taxon>Bacteria</taxon>
        <taxon>Bacillati</taxon>
        <taxon>Chloroflexota</taxon>
        <taxon>Chloroflexia</taxon>
        <taxon>Herpetosiphonales</taxon>
        <taxon>Herpetosiphonaceae</taxon>
        <taxon>Herpetosiphon</taxon>
    </lineage>
</organism>
<dbReference type="InterPro" id="IPR014922">
    <property type="entry name" value="YdhG-like"/>
</dbReference>
<dbReference type="Pfam" id="PF08818">
    <property type="entry name" value="DUF1801"/>
    <property type="match status" value="1"/>
</dbReference>
<evidence type="ECO:0000313" key="2">
    <source>
        <dbReference type="EMBL" id="GAA5526535.1"/>
    </source>
</evidence>
<name>A0ABP9WTJ9_9CHLR</name>
<protein>
    <recommendedName>
        <fullName evidence="1">YdhG-like domain-containing protein</fullName>
    </recommendedName>
</protein>
<evidence type="ECO:0000259" key="1">
    <source>
        <dbReference type="Pfam" id="PF08818"/>
    </source>
</evidence>
<dbReference type="EMBL" id="BAABRU010000001">
    <property type="protein sequence ID" value="GAA5526535.1"/>
    <property type="molecule type" value="Genomic_DNA"/>
</dbReference>
<dbReference type="SUPFAM" id="SSF159888">
    <property type="entry name" value="YdhG-like"/>
    <property type="match status" value="1"/>
</dbReference>
<feature type="domain" description="YdhG-like" evidence="1">
    <location>
        <begin position="21"/>
        <end position="130"/>
    </location>
</feature>
<sequence>MQSKATTVEQYLAELAPERYSVIEPVRQLILQHLPEGYVETCNWGMLSYEIPLERFPNTYNRQPLSYVALAAQKNYNSLYLMPVAYDEPYAAWLQQQFSQAGKKFDMGKSCLRFRKLEDLLPDVVAQVIQRYSVDDYIGYYRAMRG</sequence>
<dbReference type="Gene3D" id="3.90.1150.200">
    <property type="match status" value="1"/>
</dbReference>
<comment type="caution">
    <text evidence="2">The sequence shown here is derived from an EMBL/GenBank/DDBJ whole genome shotgun (WGS) entry which is preliminary data.</text>
</comment>
<dbReference type="RefSeq" id="WP_345720176.1">
    <property type="nucleotide sequence ID" value="NZ_BAABRU010000001.1"/>
</dbReference>
<proteinExistence type="predicted"/>
<dbReference type="Proteomes" id="UP001428290">
    <property type="component" value="Unassembled WGS sequence"/>
</dbReference>
<accession>A0ABP9WTJ9</accession>
<reference evidence="2 3" key="1">
    <citation type="submission" date="2024-02" db="EMBL/GenBank/DDBJ databases">
        <title>Herpetosiphon gulosus NBRC 112829.</title>
        <authorList>
            <person name="Ichikawa N."/>
            <person name="Katano-Makiyama Y."/>
            <person name="Hidaka K."/>
        </authorList>
    </citation>
    <scope>NUCLEOTIDE SEQUENCE [LARGE SCALE GENOMIC DNA]</scope>
    <source>
        <strain evidence="2 3">NBRC 112829</strain>
    </source>
</reference>